<accession>A0A1S7LQ20</accession>
<dbReference type="PANTHER" id="PTHR10458">
    <property type="entry name" value="PEPTIDE DEFORMYLASE"/>
    <property type="match status" value="1"/>
</dbReference>
<feature type="binding site" evidence="2">
    <location>
        <position position="147"/>
    </location>
    <ligand>
        <name>Fe cation</name>
        <dbReference type="ChEBI" id="CHEBI:24875"/>
    </ligand>
</feature>
<dbReference type="GO" id="GO:0006412">
    <property type="term" value="P:translation"/>
    <property type="evidence" value="ECO:0007669"/>
    <property type="project" value="UniProtKB-UniRule"/>
</dbReference>
<dbReference type="SUPFAM" id="SSF56420">
    <property type="entry name" value="Peptide deformylase"/>
    <property type="match status" value="1"/>
</dbReference>
<dbReference type="InterPro" id="IPR023635">
    <property type="entry name" value="Peptide_deformylase"/>
</dbReference>
<dbReference type="HAMAP" id="MF_00163">
    <property type="entry name" value="Pep_deformylase"/>
    <property type="match status" value="1"/>
</dbReference>
<dbReference type="NCBIfam" id="NF001159">
    <property type="entry name" value="PRK00150.1-3"/>
    <property type="match status" value="1"/>
</dbReference>
<dbReference type="AlphaFoldDB" id="A0A1S7LQ20"/>
<reference evidence="3" key="1">
    <citation type="submission" date="2015-04" db="EMBL/GenBank/DDBJ databases">
        <authorList>
            <person name="Syromyatnikov M.Y."/>
            <person name="Popov V.N."/>
        </authorList>
    </citation>
    <scope>NUCLEOTIDE SEQUENCE</scope>
    <source>
        <strain evidence="3">MO-1</strain>
    </source>
</reference>
<dbReference type="CDD" id="cd00487">
    <property type="entry name" value="Pep_deformylase"/>
    <property type="match status" value="1"/>
</dbReference>
<dbReference type="InterPro" id="IPR036821">
    <property type="entry name" value="Peptide_deformylase_sf"/>
</dbReference>
<organism evidence="3">
    <name type="scientific">Magnetococcus massalia (strain MO-1)</name>
    <dbReference type="NCBI Taxonomy" id="451514"/>
    <lineage>
        <taxon>Bacteria</taxon>
        <taxon>Pseudomonadati</taxon>
        <taxon>Pseudomonadota</taxon>
        <taxon>Magnetococcia</taxon>
        <taxon>Magnetococcales</taxon>
        <taxon>Magnetococcaceae</taxon>
        <taxon>Magnetococcus</taxon>
    </lineage>
</organism>
<comment type="cofactor">
    <cofactor evidence="2">
        <name>Fe(2+)</name>
        <dbReference type="ChEBI" id="CHEBI:29033"/>
    </cofactor>
    <text evidence="2">Binds 1 Fe(2+) ion.</text>
</comment>
<gene>
    <name evidence="2 3" type="primary">def</name>
    <name evidence="3" type="ORF">MAGMO_3747</name>
</gene>
<protein>
    <recommendedName>
        <fullName evidence="2">Peptide deformylase</fullName>
        <shortName evidence="2">PDF</shortName>
        <ecNumber evidence="2">3.5.1.88</ecNumber>
    </recommendedName>
    <alternativeName>
        <fullName evidence="2">Polypeptide deformylase</fullName>
    </alternativeName>
</protein>
<keyword evidence="2" id="KW-0479">Metal-binding</keyword>
<evidence type="ECO:0000313" key="3">
    <source>
        <dbReference type="EMBL" id="CRH07876.1"/>
    </source>
</evidence>
<comment type="catalytic activity">
    <reaction evidence="2">
        <text>N-terminal N-formyl-L-methionyl-[peptide] + H2O = N-terminal L-methionyl-[peptide] + formate</text>
        <dbReference type="Rhea" id="RHEA:24420"/>
        <dbReference type="Rhea" id="RHEA-COMP:10639"/>
        <dbReference type="Rhea" id="RHEA-COMP:10640"/>
        <dbReference type="ChEBI" id="CHEBI:15377"/>
        <dbReference type="ChEBI" id="CHEBI:15740"/>
        <dbReference type="ChEBI" id="CHEBI:49298"/>
        <dbReference type="ChEBI" id="CHEBI:64731"/>
        <dbReference type="EC" id="3.5.1.88"/>
    </reaction>
</comment>
<dbReference type="NCBIfam" id="TIGR00079">
    <property type="entry name" value="pept_deformyl"/>
    <property type="match status" value="1"/>
</dbReference>
<dbReference type="PRINTS" id="PR01576">
    <property type="entry name" value="PDEFORMYLASE"/>
</dbReference>
<feature type="binding site" evidence="2">
    <location>
        <position position="101"/>
    </location>
    <ligand>
        <name>Fe cation</name>
        <dbReference type="ChEBI" id="CHEBI:24875"/>
    </ligand>
</feature>
<dbReference type="GO" id="GO:0042586">
    <property type="term" value="F:peptide deformylase activity"/>
    <property type="evidence" value="ECO:0007669"/>
    <property type="project" value="UniProtKB-UniRule"/>
</dbReference>
<keyword evidence="2 3" id="KW-0378">Hydrolase</keyword>
<keyword evidence="2" id="KW-0648">Protein biosynthesis</keyword>
<evidence type="ECO:0000256" key="1">
    <source>
        <dbReference type="ARBA" id="ARBA00010759"/>
    </source>
</evidence>
<dbReference type="Pfam" id="PF01327">
    <property type="entry name" value="Pep_deformylase"/>
    <property type="match status" value="1"/>
</dbReference>
<proteinExistence type="inferred from homology"/>
<sequence length="182" mass="20701">MAVLEVLIYPDERLLQPCRDIENSDFEDPHFQSFIDDLIESMEHAPGCVGLAAPQVNKPIRVVAVNCALARKPPEGNHGEMIMCNPEIIKWNGMEVAREGCMSVPDYTGNVMRATEVSVQFQDRHGEEVVLSFDGFEARAVQHEMDHLEGKLFIDRVVSRKADLFPRKSYQKSRKKKKNTED</sequence>
<comment type="function">
    <text evidence="2">Removes the formyl group from the N-terminal Met of newly synthesized proteins. Requires at least a dipeptide for an efficient rate of reaction. N-terminal L-methionine is a prerequisite for activity but the enzyme has broad specificity at other positions.</text>
</comment>
<dbReference type="PIRSF" id="PIRSF004749">
    <property type="entry name" value="Pep_def"/>
    <property type="match status" value="1"/>
</dbReference>
<feature type="active site" evidence="2">
    <location>
        <position position="144"/>
    </location>
</feature>
<dbReference type="PANTHER" id="PTHR10458:SF22">
    <property type="entry name" value="PEPTIDE DEFORMYLASE"/>
    <property type="match status" value="1"/>
</dbReference>
<feature type="binding site" evidence="2">
    <location>
        <position position="143"/>
    </location>
    <ligand>
        <name>Fe cation</name>
        <dbReference type="ChEBI" id="CHEBI:24875"/>
    </ligand>
</feature>
<dbReference type="EC" id="3.5.1.88" evidence="2"/>
<keyword evidence="2" id="KW-0408">Iron</keyword>
<comment type="similarity">
    <text evidence="1 2">Belongs to the polypeptide deformylase family.</text>
</comment>
<dbReference type="GO" id="GO:0046872">
    <property type="term" value="F:metal ion binding"/>
    <property type="evidence" value="ECO:0007669"/>
    <property type="project" value="UniProtKB-KW"/>
</dbReference>
<evidence type="ECO:0000256" key="2">
    <source>
        <dbReference type="HAMAP-Rule" id="MF_00163"/>
    </source>
</evidence>
<name>A0A1S7LQ20_MAGMO</name>
<dbReference type="EMBL" id="LO017727">
    <property type="protein sequence ID" value="CRH07876.1"/>
    <property type="molecule type" value="Genomic_DNA"/>
</dbReference>
<dbReference type="Gene3D" id="3.90.45.10">
    <property type="entry name" value="Peptide deformylase"/>
    <property type="match status" value="1"/>
</dbReference>